<organism evidence="2 3">
    <name type="scientific">Colletotrichum abscissum</name>
    <dbReference type="NCBI Taxonomy" id="1671311"/>
    <lineage>
        <taxon>Eukaryota</taxon>
        <taxon>Fungi</taxon>
        <taxon>Dikarya</taxon>
        <taxon>Ascomycota</taxon>
        <taxon>Pezizomycotina</taxon>
        <taxon>Sordariomycetes</taxon>
        <taxon>Hypocreomycetidae</taxon>
        <taxon>Glomerellales</taxon>
        <taxon>Glomerellaceae</taxon>
        <taxon>Colletotrichum</taxon>
        <taxon>Colletotrichum acutatum species complex</taxon>
    </lineage>
</organism>
<protein>
    <submittedName>
        <fullName evidence="2">Uncharacterized protein</fullName>
    </submittedName>
</protein>
<gene>
    <name evidence="2" type="ORF">CABS02_10665</name>
</gene>
<sequence>MQPTPAPPASPCATPRPSDSTPAPSR</sequence>
<dbReference type="AlphaFoldDB" id="A0A9P9X9F8"/>
<feature type="compositionally biased region" description="Pro residues" evidence="1">
    <location>
        <begin position="1"/>
        <end position="10"/>
    </location>
</feature>
<keyword evidence="3" id="KW-1185">Reference proteome</keyword>
<proteinExistence type="predicted"/>
<evidence type="ECO:0000313" key="2">
    <source>
        <dbReference type="EMBL" id="KAI3541725.1"/>
    </source>
</evidence>
<comment type="caution">
    <text evidence="2">The sequence shown here is derived from an EMBL/GenBank/DDBJ whole genome shotgun (WGS) entry which is preliminary data.</text>
</comment>
<reference evidence="2" key="1">
    <citation type="submission" date="2019-01" db="EMBL/GenBank/DDBJ databases">
        <title>Colletotrichum abscissum LGMF1257.</title>
        <authorList>
            <person name="Baroncelli R."/>
        </authorList>
    </citation>
    <scope>NUCLEOTIDE SEQUENCE</scope>
    <source>
        <strain evidence="2">Ca142</strain>
    </source>
</reference>
<dbReference type="Proteomes" id="UP001056436">
    <property type="component" value="Unassembled WGS sequence"/>
</dbReference>
<dbReference type="EMBL" id="SDAQ01000082">
    <property type="protein sequence ID" value="KAI3541725.1"/>
    <property type="molecule type" value="Genomic_DNA"/>
</dbReference>
<feature type="region of interest" description="Disordered" evidence="1">
    <location>
        <begin position="1"/>
        <end position="26"/>
    </location>
</feature>
<accession>A0A9P9X9F8</accession>
<evidence type="ECO:0000256" key="1">
    <source>
        <dbReference type="SAM" id="MobiDB-lite"/>
    </source>
</evidence>
<name>A0A9P9X9F8_9PEZI</name>
<evidence type="ECO:0000313" key="3">
    <source>
        <dbReference type="Proteomes" id="UP001056436"/>
    </source>
</evidence>